<accession>A0A4Q1HCC2</accession>
<sequence>MKKRYLAIAALALLAGCTTSSDLLKKDPVFYGHTDHTPEAYAACVADSWRRQGEEVKVTNIDGGVDVTTSSVTGMTSALRVQRWSNGSVQIRMAARSSWGSQEQVQAANLCM</sequence>
<evidence type="ECO:0000256" key="1">
    <source>
        <dbReference type="SAM" id="SignalP"/>
    </source>
</evidence>
<evidence type="ECO:0008006" key="4">
    <source>
        <dbReference type="Google" id="ProtNLM"/>
    </source>
</evidence>
<evidence type="ECO:0000313" key="3">
    <source>
        <dbReference type="Proteomes" id="UP000290849"/>
    </source>
</evidence>
<dbReference type="AlphaFoldDB" id="A0A4Q1HCC2"/>
<reference evidence="2 3" key="1">
    <citation type="journal article" date="2017" name="Int. J. Syst. Evol. Microbiol.">
        <title>Achromobacter aloeverae sp. nov., isolated from the root of Aloe vera (L.) Burm.f.</title>
        <authorList>
            <person name="Kuncharoen N."/>
            <person name="Muramatsu Y."/>
            <person name="Shibata C."/>
            <person name="Kamakura Y."/>
            <person name="Nakagawa Y."/>
            <person name="Tanasupawat S."/>
        </authorList>
    </citation>
    <scope>NUCLEOTIDE SEQUENCE [LARGE SCALE GENOMIC DNA]</scope>
    <source>
        <strain evidence="2 3">AVA-1</strain>
    </source>
</reference>
<dbReference type="OrthoDB" id="8636595at2"/>
<name>A0A4Q1HCC2_9BURK</name>
<dbReference type="RefSeq" id="WP_129154097.1">
    <property type="nucleotide sequence ID" value="NZ_JBHSDO010000001.1"/>
</dbReference>
<feature type="signal peptide" evidence="1">
    <location>
        <begin position="1"/>
        <end position="20"/>
    </location>
</feature>
<organism evidence="2 3">
    <name type="scientific">Achromobacter aloeverae</name>
    <dbReference type="NCBI Taxonomy" id="1750518"/>
    <lineage>
        <taxon>Bacteria</taxon>
        <taxon>Pseudomonadati</taxon>
        <taxon>Pseudomonadota</taxon>
        <taxon>Betaproteobacteria</taxon>
        <taxon>Burkholderiales</taxon>
        <taxon>Alcaligenaceae</taxon>
        <taxon>Achromobacter</taxon>
    </lineage>
</organism>
<comment type="caution">
    <text evidence="2">The sequence shown here is derived from an EMBL/GenBank/DDBJ whole genome shotgun (WGS) entry which is preliminary data.</text>
</comment>
<feature type="chain" id="PRO_5020228770" description="Lipoprotein" evidence="1">
    <location>
        <begin position="21"/>
        <end position="112"/>
    </location>
</feature>
<dbReference type="PROSITE" id="PS51257">
    <property type="entry name" value="PROKAR_LIPOPROTEIN"/>
    <property type="match status" value="1"/>
</dbReference>
<protein>
    <recommendedName>
        <fullName evidence="4">Lipoprotein</fullName>
    </recommendedName>
</protein>
<gene>
    <name evidence="2" type="ORF">C7R54_27280</name>
</gene>
<evidence type="ECO:0000313" key="2">
    <source>
        <dbReference type="EMBL" id="RXN83203.1"/>
    </source>
</evidence>
<proteinExistence type="predicted"/>
<keyword evidence="3" id="KW-1185">Reference proteome</keyword>
<dbReference type="EMBL" id="PYAL01000010">
    <property type="protein sequence ID" value="RXN83203.1"/>
    <property type="molecule type" value="Genomic_DNA"/>
</dbReference>
<keyword evidence="1" id="KW-0732">Signal</keyword>
<dbReference type="Proteomes" id="UP000290849">
    <property type="component" value="Unassembled WGS sequence"/>
</dbReference>